<dbReference type="AlphaFoldDB" id="A0A1F5ZKE0"/>
<feature type="domain" description="Glycosyltransferase 2-like" evidence="2">
    <location>
        <begin position="7"/>
        <end position="123"/>
    </location>
</feature>
<protein>
    <recommendedName>
        <fullName evidence="2">Glycosyltransferase 2-like domain-containing protein</fullName>
    </recommendedName>
</protein>
<keyword evidence="1" id="KW-1133">Transmembrane helix</keyword>
<dbReference type="InterPro" id="IPR029044">
    <property type="entry name" value="Nucleotide-diphossugar_trans"/>
</dbReference>
<gene>
    <name evidence="3" type="ORF">A3D77_04440</name>
</gene>
<keyword evidence="1" id="KW-0472">Membrane</keyword>
<accession>A0A1F5ZKE0</accession>
<comment type="caution">
    <text evidence="3">The sequence shown here is derived from an EMBL/GenBank/DDBJ whole genome shotgun (WGS) entry which is preliminary data.</text>
</comment>
<feature type="transmembrane region" description="Helical" evidence="1">
    <location>
        <begin position="237"/>
        <end position="266"/>
    </location>
</feature>
<dbReference type="SUPFAM" id="SSF53448">
    <property type="entry name" value="Nucleotide-diphospho-sugar transferases"/>
    <property type="match status" value="1"/>
</dbReference>
<proteinExistence type="predicted"/>
<feature type="transmembrane region" description="Helical" evidence="1">
    <location>
        <begin position="278"/>
        <end position="297"/>
    </location>
</feature>
<dbReference type="Proteomes" id="UP000176923">
    <property type="component" value="Unassembled WGS sequence"/>
</dbReference>
<name>A0A1F5ZKE0_9BACT</name>
<evidence type="ECO:0000313" key="4">
    <source>
        <dbReference type="Proteomes" id="UP000176923"/>
    </source>
</evidence>
<evidence type="ECO:0000313" key="3">
    <source>
        <dbReference type="EMBL" id="OGG12562.1"/>
    </source>
</evidence>
<dbReference type="Gene3D" id="3.90.550.10">
    <property type="entry name" value="Spore Coat Polysaccharide Biosynthesis Protein SpsA, Chain A"/>
    <property type="match status" value="1"/>
</dbReference>
<evidence type="ECO:0000259" key="2">
    <source>
        <dbReference type="Pfam" id="PF00535"/>
    </source>
</evidence>
<evidence type="ECO:0000256" key="1">
    <source>
        <dbReference type="SAM" id="Phobius"/>
    </source>
</evidence>
<dbReference type="STRING" id="1798382.A3D77_04440"/>
<dbReference type="InterPro" id="IPR001173">
    <property type="entry name" value="Glyco_trans_2-like"/>
</dbReference>
<sequence>MEETMISIIIPFKEPSEYLYKCLNYLEKQTFKDYEVILLPDEKKVFNYQKVKVAATGKIGPAEKRDMGAKKSNGEILAFIDDDAYPDKNWLKNMVSNFEGLEVAAVGGPGVTPPDVSWREQASGWFSASIIGGGPYVYRFLPYKKRFVDDYPSMNLAVLKSDFIKVGGFDSNFWPGEDTKLCLDLTHKLGKKIIYDPKVLVYHHRRKVWMSHLRQNGNYGLHRGYFAKTLPKTSFRLVYFLPSFLVLGIFFVPFVVIPSYSLLLIINSLWITAKSGSLFQGAISIPVVFLTHFWYGLRFMQGFLFVRHLRR</sequence>
<organism evidence="3 4">
    <name type="scientific">Candidatus Gottesmanbacteria bacterium RIFCSPHIGHO2_02_FULL_39_11</name>
    <dbReference type="NCBI Taxonomy" id="1798382"/>
    <lineage>
        <taxon>Bacteria</taxon>
        <taxon>Candidatus Gottesmaniibacteriota</taxon>
    </lineage>
</organism>
<reference evidence="3 4" key="1">
    <citation type="journal article" date="2016" name="Nat. Commun.">
        <title>Thousands of microbial genomes shed light on interconnected biogeochemical processes in an aquifer system.</title>
        <authorList>
            <person name="Anantharaman K."/>
            <person name="Brown C.T."/>
            <person name="Hug L.A."/>
            <person name="Sharon I."/>
            <person name="Castelle C.J."/>
            <person name="Probst A.J."/>
            <person name="Thomas B.C."/>
            <person name="Singh A."/>
            <person name="Wilkins M.J."/>
            <person name="Karaoz U."/>
            <person name="Brodie E.L."/>
            <person name="Williams K.H."/>
            <person name="Hubbard S.S."/>
            <person name="Banfield J.F."/>
        </authorList>
    </citation>
    <scope>NUCLEOTIDE SEQUENCE [LARGE SCALE GENOMIC DNA]</scope>
</reference>
<dbReference type="EMBL" id="MFJL01000044">
    <property type="protein sequence ID" value="OGG12562.1"/>
    <property type="molecule type" value="Genomic_DNA"/>
</dbReference>
<keyword evidence="1" id="KW-0812">Transmembrane</keyword>
<dbReference type="PANTHER" id="PTHR22916">
    <property type="entry name" value="GLYCOSYLTRANSFERASE"/>
    <property type="match status" value="1"/>
</dbReference>
<dbReference type="Pfam" id="PF00535">
    <property type="entry name" value="Glycos_transf_2"/>
    <property type="match status" value="1"/>
</dbReference>